<name>A0A8H5ZTH3_COCSA</name>
<evidence type="ECO:0000313" key="2">
    <source>
        <dbReference type="EMBL" id="KAF5853588.1"/>
    </source>
</evidence>
<organism evidence="2 3">
    <name type="scientific">Cochliobolus sativus</name>
    <name type="common">Common root rot and spot blotch fungus</name>
    <name type="synonym">Bipolaris sorokiniana</name>
    <dbReference type="NCBI Taxonomy" id="45130"/>
    <lineage>
        <taxon>Eukaryota</taxon>
        <taxon>Fungi</taxon>
        <taxon>Dikarya</taxon>
        <taxon>Ascomycota</taxon>
        <taxon>Pezizomycotina</taxon>
        <taxon>Dothideomycetes</taxon>
        <taxon>Pleosporomycetidae</taxon>
        <taxon>Pleosporales</taxon>
        <taxon>Pleosporineae</taxon>
        <taxon>Pleosporaceae</taxon>
        <taxon>Bipolaris</taxon>
    </lineage>
</organism>
<comment type="caution">
    <text evidence="2">The sequence shown here is derived from an EMBL/GenBank/DDBJ whole genome shotgun (WGS) entry which is preliminary data.</text>
</comment>
<proteinExistence type="predicted"/>
<evidence type="ECO:0000313" key="3">
    <source>
        <dbReference type="Proteomes" id="UP000624244"/>
    </source>
</evidence>
<dbReference type="AlphaFoldDB" id="A0A8H5ZTH3"/>
<gene>
    <name evidence="2" type="ORF">GGP41_002203</name>
</gene>
<evidence type="ECO:0000256" key="1">
    <source>
        <dbReference type="SAM" id="Phobius"/>
    </source>
</evidence>
<keyword evidence="1" id="KW-0472">Membrane</keyword>
<dbReference type="Proteomes" id="UP000624244">
    <property type="component" value="Unassembled WGS sequence"/>
</dbReference>
<sequence>MLHHIHHIAPDIQLLVHLYIRHFFEHSVICLLCGIAIKIATRLVFRRACLERCTAVLAEREVCDLGGLGVGRRMNVQMKKLASTMPPTQ</sequence>
<dbReference type="EMBL" id="WNKQ01000002">
    <property type="protein sequence ID" value="KAF5853588.1"/>
    <property type="molecule type" value="Genomic_DNA"/>
</dbReference>
<keyword evidence="1" id="KW-1133">Transmembrane helix</keyword>
<protein>
    <submittedName>
        <fullName evidence="2">Uncharacterized protein</fullName>
    </submittedName>
</protein>
<keyword evidence="1" id="KW-0812">Transmembrane</keyword>
<reference evidence="2" key="1">
    <citation type="submission" date="2019-11" db="EMBL/GenBank/DDBJ databases">
        <title>Bipolaris sorokiniana Genome sequencing.</title>
        <authorList>
            <person name="Wang H."/>
        </authorList>
    </citation>
    <scope>NUCLEOTIDE SEQUENCE</scope>
</reference>
<accession>A0A8H5ZTH3</accession>
<feature type="transmembrane region" description="Helical" evidence="1">
    <location>
        <begin position="23"/>
        <end position="45"/>
    </location>
</feature>